<dbReference type="InterPro" id="IPR035979">
    <property type="entry name" value="RBD_domain_sf"/>
</dbReference>
<dbReference type="SUPFAM" id="SSF54928">
    <property type="entry name" value="RNA-binding domain, RBD"/>
    <property type="match status" value="1"/>
</dbReference>
<keyword evidence="1" id="KW-0694">RNA-binding</keyword>
<dbReference type="Proteomes" id="UP001642484">
    <property type="component" value="Unassembled WGS sequence"/>
</dbReference>
<evidence type="ECO:0000256" key="1">
    <source>
        <dbReference type="PROSITE-ProRule" id="PRU00176"/>
    </source>
</evidence>
<feature type="domain" description="RRM" evidence="2">
    <location>
        <begin position="187"/>
        <end position="285"/>
    </location>
</feature>
<organism evidence="3 4">
    <name type="scientific">Durusdinium trenchii</name>
    <dbReference type="NCBI Taxonomy" id="1381693"/>
    <lineage>
        <taxon>Eukaryota</taxon>
        <taxon>Sar</taxon>
        <taxon>Alveolata</taxon>
        <taxon>Dinophyceae</taxon>
        <taxon>Suessiales</taxon>
        <taxon>Symbiodiniaceae</taxon>
        <taxon>Durusdinium</taxon>
    </lineage>
</organism>
<dbReference type="InterPro" id="IPR000504">
    <property type="entry name" value="RRM_dom"/>
</dbReference>
<evidence type="ECO:0000313" key="3">
    <source>
        <dbReference type="EMBL" id="CAK9027527.1"/>
    </source>
</evidence>
<comment type="caution">
    <text evidence="3">The sequence shown here is derived from an EMBL/GenBank/DDBJ whole genome shotgun (WGS) entry which is preliminary data.</text>
</comment>
<dbReference type="InterPro" id="IPR012677">
    <property type="entry name" value="Nucleotide-bd_a/b_plait_sf"/>
</dbReference>
<keyword evidence="4" id="KW-1185">Reference proteome</keyword>
<gene>
    <name evidence="3" type="ORF">CCMP2556_LOCUS16789</name>
</gene>
<name>A0ABP0KLN7_9DINO</name>
<protein>
    <recommendedName>
        <fullName evidence="2">RRM domain-containing protein</fullName>
    </recommendedName>
</protein>
<accession>A0ABP0KLN7</accession>
<proteinExistence type="predicted"/>
<dbReference type="PROSITE" id="PS50102">
    <property type="entry name" value="RRM"/>
    <property type="match status" value="1"/>
</dbReference>
<dbReference type="Gene3D" id="3.30.70.330">
    <property type="match status" value="1"/>
</dbReference>
<evidence type="ECO:0000313" key="4">
    <source>
        <dbReference type="Proteomes" id="UP001642484"/>
    </source>
</evidence>
<dbReference type="EMBL" id="CAXAMN010009047">
    <property type="protein sequence ID" value="CAK9027527.1"/>
    <property type="molecule type" value="Genomic_DNA"/>
</dbReference>
<evidence type="ECO:0000259" key="2">
    <source>
        <dbReference type="PROSITE" id="PS50102"/>
    </source>
</evidence>
<sequence length="385" mass="43519">MQILERWRDRKEAFAEWKQTLLEMRNHIFQENDDEDGSDLESFLGQDQHYFGSLSPDIRNLTVQTLLGLDSKQVFKRLTVVQKERIMRVLSRGIQLGKTLLPLGDEIKVKDVNVDRIRSIFTKHQTEQLSRLAEKFSEGRVQRAQETDPGEFDMLESKETEDLDDSMSAAAEAETPKEEKLLGKALRTVYITGLAESQRLISRDDLKEALRPIAEVDGARVGAQDALVRFATTEQAKKALAVLQRRELCVRHAVLAGQMAPSDHLSEEALALAGGRPVETDRTETMKALQSTQVAQCSQSNKAGMLPAVLLFMAKCFLQLVLVLRQSRSQTNQQEGLCDVRRCPLRPHLKVIRALFNATLPKHAFVYIVWLLDIYILGPTESTSH</sequence>
<reference evidence="3 4" key="1">
    <citation type="submission" date="2024-02" db="EMBL/GenBank/DDBJ databases">
        <authorList>
            <person name="Chen Y."/>
            <person name="Shah S."/>
            <person name="Dougan E. K."/>
            <person name="Thang M."/>
            <person name="Chan C."/>
        </authorList>
    </citation>
    <scope>NUCLEOTIDE SEQUENCE [LARGE SCALE GENOMIC DNA]</scope>
</reference>